<keyword evidence="2" id="KW-1185">Reference proteome</keyword>
<name>A0A183FBD4_HELPZ</name>
<dbReference type="AlphaFoldDB" id="A0A183FBD4"/>
<reference evidence="1 2" key="1">
    <citation type="submission" date="2018-11" db="EMBL/GenBank/DDBJ databases">
        <authorList>
            <consortium name="Pathogen Informatics"/>
        </authorList>
    </citation>
    <scope>NUCLEOTIDE SEQUENCE [LARGE SCALE GENOMIC DNA]</scope>
</reference>
<reference evidence="3" key="2">
    <citation type="submission" date="2019-09" db="UniProtKB">
        <authorList>
            <consortium name="WormBaseParasite"/>
        </authorList>
    </citation>
    <scope>IDENTIFICATION</scope>
</reference>
<accession>A0A183FBD4</accession>
<evidence type="ECO:0000313" key="1">
    <source>
        <dbReference type="EMBL" id="VDO35539.1"/>
    </source>
</evidence>
<protein>
    <submittedName>
        <fullName evidence="3">PBP_domain domain-containing protein</fullName>
    </submittedName>
</protein>
<proteinExistence type="predicted"/>
<organism evidence="2 3">
    <name type="scientific">Heligmosomoides polygyrus</name>
    <name type="common">Parasitic roundworm</name>
    <dbReference type="NCBI Taxonomy" id="6339"/>
    <lineage>
        <taxon>Eukaryota</taxon>
        <taxon>Metazoa</taxon>
        <taxon>Ecdysozoa</taxon>
        <taxon>Nematoda</taxon>
        <taxon>Chromadorea</taxon>
        <taxon>Rhabditida</taxon>
        <taxon>Rhabditina</taxon>
        <taxon>Rhabditomorpha</taxon>
        <taxon>Strongyloidea</taxon>
        <taxon>Heligmosomidae</taxon>
        <taxon>Heligmosomoides</taxon>
    </lineage>
</organism>
<dbReference type="EMBL" id="UZAH01009373">
    <property type="protein sequence ID" value="VDO35539.1"/>
    <property type="molecule type" value="Genomic_DNA"/>
</dbReference>
<dbReference type="WBParaSite" id="HPBE_0000347601-mRNA-1">
    <property type="protein sequence ID" value="HPBE_0000347601-mRNA-1"/>
    <property type="gene ID" value="HPBE_0000347601"/>
</dbReference>
<gene>
    <name evidence="1" type="ORF">HPBE_LOCUS3477</name>
</gene>
<dbReference type="Proteomes" id="UP000050761">
    <property type="component" value="Unassembled WGS sequence"/>
</dbReference>
<evidence type="ECO:0000313" key="2">
    <source>
        <dbReference type="Proteomes" id="UP000050761"/>
    </source>
</evidence>
<accession>A0A3P7UV75</accession>
<sequence length="73" mass="8069">MGIYAIMDSLPRTDPGLPAAISTISMDPKISVAEQLKQNYPEAFNNGLGRYKLSKATLQLRPGVKPIFRPKRP</sequence>
<evidence type="ECO:0000313" key="3">
    <source>
        <dbReference type="WBParaSite" id="HPBE_0000347601-mRNA-1"/>
    </source>
</evidence>